<dbReference type="AlphaFoldDB" id="A0A917N169"/>
<dbReference type="RefSeq" id="WP_188415811.1">
    <property type="nucleotide sequence ID" value="NZ_BMDO01000004.1"/>
</dbReference>
<organism evidence="1 2">
    <name type="scientific">Mucilaginibacter galii</name>
    <dbReference type="NCBI Taxonomy" id="2005073"/>
    <lineage>
        <taxon>Bacteria</taxon>
        <taxon>Pseudomonadati</taxon>
        <taxon>Bacteroidota</taxon>
        <taxon>Sphingobacteriia</taxon>
        <taxon>Sphingobacteriales</taxon>
        <taxon>Sphingobacteriaceae</taxon>
        <taxon>Mucilaginibacter</taxon>
    </lineage>
</organism>
<reference evidence="1" key="2">
    <citation type="submission" date="2020-09" db="EMBL/GenBank/DDBJ databases">
        <authorList>
            <person name="Sun Q."/>
            <person name="Sedlacek I."/>
        </authorList>
    </citation>
    <scope>NUCLEOTIDE SEQUENCE</scope>
    <source>
        <strain evidence="1">CCM 8711</strain>
    </source>
</reference>
<sequence length="528" mass="59979">MKRQIIITLILLAATVMITLTYFKHLNPPGKRVNQVVNTIPASAAFIFQFNNDSSFYDIYSKSELFSSITGKQKMRELDALRHTLLGYPLLKEHFSAEDIFISIHPQATDSLDYLLTVPASSLVDQGLTEWLKSKTAANIKLSSLNISGKKAYSIHIDSLDKNFFFANRGSNIWIGSFSRALIEEDLKYKPSEKSAFSLLPDQQNSTLLSSLYINYSQLNPLLAQLYKTDNTDLWKGLDLLPATTALSLNYKSDALMFNGFTSVNKNKATSYLNLFTGMKPVPMSLVNLFPVTTAYSNSYAVDDMKHFLQLLAAWQQKAGFDKEKSKLFSQIKAETGVQLDKEFKSLIDNEFAVVTTRFQERLAIIKVKNGASLRPFFNNVSNMVNDEIGQLNYNQVPLFLLGDALAPFRRPYFMIMDNYMVLANTQRELSNYKENYLNNAFISKGEEFIEFNNLTAQRCNVSFFIHFKNAGSVFKQTLKKPYAKAYQQQPGFKNYYAASYQLSASDNQFYTNLCVKLITPDTTTVRK</sequence>
<dbReference type="Proteomes" id="UP000662074">
    <property type="component" value="Unassembled WGS sequence"/>
</dbReference>
<reference evidence="1" key="1">
    <citation type="journal article" date="2014" name="Int. J. Syst. Evol. Microbiol.">
        <title>Complete genome sequence of Corynebacterium casei LMG S-19264T (=DSM 44701T), isolated from a smear-ripened cheese.</title>
        <authorList>
            <consortium name="US DOE Joint Genome Institute (JGI-PGF)"/>
            <person name="Walter F."/>
            <person name="Albersmeier A."/>
            <person name="Kalinowski J."/>
            <person name="Ruckert C."/>
        </authorList>
    </citation>
    <scope>NUCLEOTIDE SEQUENCE</scope>
    <source>
        <strain evidence="1">CCM 8711</strain>
    </source>
</reference>
<accession>A0A917N169</accession>
<evidence type="ECO:0000313" key="1">
    <source>
        <dbReference type="EMBL" id="GGI50553.1"/>
    </source>
</evidence>
<comment type="caution">
    <text evidence="1">The sequence shown here is derived from an EMBL/GenBank/DDBJ whole genome shotgun (WGS) entry which is preliminary data.</text>
</comment>
<protein>
    <recommendedName>
        <fullName evidence="3">DUF3352 domain-containing protein</fullName>
    </recommendedName>
</protein>
<name>A0A917N169_9SPHI</name>
<proteinExistence type="predicted"/>
<evidence type="ECO:0000313" key="2">
    <source>
        <dbReference type="Proteomes" id="UP000662074"/>
    </source>
</evidence>
<keyword evidence="2" id="KW-1185">Reference proteome</keyword>
<gene>
    <name evidence="1" type="ORF">GCM10011425_17650</name>
</gene>
<dbReference type="EMBL" id="BMDO01000004">
    <property type="protein sequence ID" value="GGI50553.1"/>
    <property type="molecule type" value="Genomic_DNA"/>
</dbReference>
<evidence type="ECO:0008006" key="3">
    <source>
        <dbReference type="Google" id="ProtNLM"/>
    </source>
</evidence>